<dbReference type="InterPro" id="IPR033121">
    <property type="entry name" value="PEPTIDASE_A1"/>
</dbReference>
<dbReference type="PANTHER" id="PTHR13683">
    <property type="entry name" value="ASPARTYL PROTEASES"/>
    <property type="match status" value="1"/>
</dbReference>
<dbReference type="PROSITE" id="PS51767">
    <property type="entry name" value="PEPTIDASE_A1"/>
    <property type="match status" value="1"/>
</dbReference>
<dbReference type="FunCoup" id="A0A0P0V526">
    <property type="interactions" value="182"/>
</dbReference>
<dbReference type="InterPro" id="IPR021109">
    <property type="entry name" value="Peptidase_aspartic_dom_sf"/>
</dbReference>
<dbReference type="PROSITE" id="PS00141">
    <property type="entry name" value="ASP_PROTEASE"/>
    <property type="match status" value="1"/>
</dbReference>
<dbReference type="Pfam" id="PF14543">
    <property type="entry name" value="TAXi_N"/>
    <property type="match status" value="1"/>
</dbReference>
<feature type="compositionally biased region" description="Basic residues" evidence="2">
    <location>
        <begin position="183"/>
        <end position="205"/>
    </location>
</feature>
<protein>
    <submittedName>
        <fullName evidence="4">Os01g0608300 protein</fullName>
    </submittedName>
</protein>
<feature type="region of interest" description="Disordered" evidence="2">
    <location>
        <begin position="315"/>
        <end position="394"/>
    </location>
</feature>
<reference evidence="5" key="1">
    <citation type="journal article" date="2005" name="Nature">
        <title>The map-based sequence of the rice genome.</title>
        <authorList>
            <consortium name="International rice genome sequencing project (IRGSP)"/>
            <person name="Matsumoto T."/>
            <person name="Wu J."/>
            <person name="Kanamori H."/>
            <person name="Katayose Y."/>
            <person name="Fujisawa M."/>
            <person name="Namiki N."/>
            <person name="Mizuno H."/>
            <person name="Yamamoto K."/>
            <person name="Antonio B.A."/>
            <person name="Baba T."/>
            <person name="Sakata K."/>
            <person name="Nagamura Y."/>
            <person name="Aoki H."/>
            <person name="Arikawa K."/>
            <person name="Arita K."/>
            <person name="Bito T."/>
            <person name="Chiden Y."/>
            <person name="Fujitsuka N."/>
            <person name="Fukunaka R."/>
            <person name="Hamada M."/>
            <person name="Harada C."/>
            <person name="Hayashi A."/>
            <person name="Hijishita S."/>
            <person name="Honda M."/>
            <person name="Hosokawa S."/>
            <person name="Ichikawa Y."/>
            <person name="Idonuma A."/>
            <person name="Iijima M."/>
            <person name="Ikeda M."/>
            <person name="Ikeno M."/>
            <person name="Ito K."/>
            <person name="Ito S."/>
            <person name="Ito T."/>
            <person name="Ito Y."/>
            <person name="Ito Y."/>
            <person name="Iwabuchi A."/>
            <person name="Kamiya K."/>
            <person name="Karasawa W."/>
            <person name="Kurita K."/>
            <person name="Katagiri S."/>
            <person name="Kikuta A."/>
            <person name="Kobayashi H."/>
            <person name="Kobayashi N."/>
            <person name="Machita K."/>
            <person name="Maehara T."/>
            <person name="Masukawa M."/>
            <person name="Mizubayashi T."/>
            <person name="Mukai Y."/>
            <person name="Nagasaki H."/>
            <person name="Nagata Y."/>
            <person name="Naito S."/>
            <person name="Nakashima M."/>
            <person name="Nakama Y."/>
            <person name="Nakamichi Y."/>
            <person name="Nakamura M."/>
            <person name="Meguro A."/>
            <person name="Negishi M."/>
            <person name="Ohta I."/>
            <person name="Ohta T."/>
            <person name="Okamoto M."/>
            <person name="Ono N."/>
            <person name="Saji S."/>
            <person name="Sakaguchi M."/>
            <person name="Sakai K."/>
            <person name="Shibata M."/>
            <person name="Shimokawa T."/>
            <person name="Song J."/>
            <person name="Takazaki Y."/>
            <person name="Terasawa K."/>
            <person name="Tsugane M."/>
            <person name="Tsuji K."/>
            <person name="Ueda S."/>
            <person name="Waki K."/>
            <person name="Yamagata H."/>
            <person name="Yamamoto M."/>
            <person name="Yamamoto S."/>
            <person name="Yamane H."/>
            <person name="Yoshiki S."/>
            <person name="Yoshihara R."/>
            <person name="Yukawa K."/>
            <person name="Zhong H."/>
            <person name="Yano M."/>
            <person name="Yuan Q."/>
            <person name="Ouyang S."/>
            <person name="Liu J."/>
            <person name="Jones K.M."/>
            <person name="Gansberger K."/>
            <person name="Moffat K."/>
            <person name="Hill J."/>
            <person name="Bera J."/>
            <person name="Fadrosh D."/>
            <person name="Jin S."/>
            <person name="Johri S."/>
            <person name="Kim M."/>
            <person name="Overton L."/>
            <person name="Reardon M."/>
            <person name="Tsitrin T."/>
            <person name="Vuong H."/>
            <person name="Weaver B."/>
            <person name="Ciecko A."/>
            <person name="Tallon L."/>
            <person name="Jackson J."/>
            <person name="Pai G."/>
            <person name="Aken S.V."/>
            <person name="Utterback T."/>
            <person name="Reidmuller S."/>
            <person name="Feldblyum T."/>
            <person name="Hsiao J."/>
            <person name="Zismann V."/>
            <person name="Iobst S."/>
            <person name="de Vazeille A.R."/>
            <person name="Buell C.R."/>
            <person name="Ying K."/>
            <person name="Li Y."/>
            <person name="Lu T."/>
            <person name="Huang Y."/>
            <person name="Zhao Q."/>
            <person name="Feng Q."/>
            <person name="Zhang L."/>
            <person name="Zhu J."/>
            <person name="Weng Q."/>
            <person name="Mu J."/>
            <person name="Lu Y."/>
            <person name="Fan D."/>
            <person name="Liu Y."/>
            <person name="Guan J."/>
            <person name="Zhang Y."/>
            <person name="Yu S."/>
            <person name="Liu X."/>
            <person name="Zhang Y."/>
            <person name="Hong G."/>
            <person name="Han B."/>
            <person name="Choisne N."/>
            <person name="Demange N."/>
            <person name="Orjeda G."/>
            <person name="Samain S."/>
            <person name="Cattolico L."/>
            <person name="Pelletier E."/>
            <person name="Couloux A."/>
            <person name="Segurens B."/>
            <person name="Wincker P."/>
            <person name="D'Hont A."/>
            <person name="Scarpelli C."/>
            <person name="Weissenbach J."/>
            <person name="Salanoubat M."/>
            <person name="Quetier F."/>
            <person name="Yu Y."/>
            <person name="Kim H.R."/>
            <person name="Rambo T."/>
            <person name="Currie J."/>
            <person name="Collura K."/>
            <person name="Luo M."/>
            <person name="Yang T."/>
            <person name="Ammiraju J.S.S."/>
            <person name="Engler F."/>
            <person name="Soderlund C."/>
            <person name="Wing R.A."/>
            <person name="Palmer L.E."/>
            <person name="de la Bastide M."/>
            <person name="Spiegel L."/>
            <person name="Nascimento L."/>
            <person name="Zutavern T."/>
            <person name="O'Shaughnessy A."/>
            <person name="Dike S."/>
            <person name="Dedhia N."/>
            <person name="Preston R."/>
            <person name="Balija V."/>
            <person name="McCombie W.R."/>
            <person name="Chow T."/>
            <person name="Chen H."/>
            <person name="Chung M."/>
            <person name="Chen C."/>
            <person name="Shaw J."/>
            <person name="Wu H."/>
            <person name="Hsiao K."/>
            <person name="Chao Y."/>
            <person name="Chu M."/>
            <person name="Cheng C."/>
            <person name="Hour A."/>
            <person name="Lee P."/>
            <person name="Lin S."/>
            <person name="Lin Y."/>
            <person name="Liou J."/>
            <person name="Liu S."/>
            <person name="Hsing Y."/>
            <person name="Raghuvanshi S."/>
            <person name="Mohanty A."/>
            <person name="Bharti A.K."/>
            <person name="Gaur A."/>
            <person name="Gupta V."/>
            <person name="Kumar D."/>
            <person name="Ravi V."/>
            <person name="Vij S."/>
            <person name="Kapur A."/>
            <person name="Khurana P."/>
            <person name="Khurana P."/>
            <person name="Khurana J.P."/>
            <person name="Tyagi A.K."/>
            <person name="Gaikwad K."/>
            <person name="Singh A."/>
            <person name="Dalal V."/>
            <person name="Srivastava S."/>
            <person name="Dixit A."/>
            <person name="Pal A.K."/>
            <person name="Ghazi I.A."/>
            <person name="Yadav M."/>
            <person name="Pandit A."/>
            <person name="Bhargava A."/>
            <person name="Sureshbabu K."/>
            <person name="Batra K."/>
            <person name="Sharma T.R."/>
            <person name="Mohapatra T."/>
            <person name="Singh N.K."/>
            <person name="Messing J."/>
            <person name="Nelson A.B."/>
            <person name="Fuks G."/>
            <person name="Kavchok S."/>
            <person name="Keizer G."/>
            <person name="Linton E."/>
            <person name="Llaca V."/>
            <person name="Song R."/>
            <person name="Tanyolac B."/>
            <person name="Young S."/>
            <person name="Ho-Il K."/>
            <person name="Hahn J.H."/>
            <person name="Sangsakoo G."/>
            <person name="Vanavichit A."/>
            <person name="de Mattos Luiz.A.T."/>
            <person name="Zimmer P.D."/>
            <person name="Malone G."/>
            <person name="Dellagostin O."/>
            <person name="de Oliveira A.C."/>
            <person name="Bevan M."/>
            <person name="Bancroft I."/>
            <person name="Minx P."/>
            <person name="Cordum H."/>
            <person name="Wilson R."/>
            <person name="Cheng Z."/>
            <person name="Jin W."/>
            <person name="Jiang J."/>
            <person name="Leong S.A."/>
            <person name="Iwama H."/>
            <person name="Gojobori T."/>
            <person name="Itoh T."/>
            <person name="Niimura Y."/>
            <person name="Fujii Y."/>
            <person name="Habara T."/>
            <person name="Sakai H."/>
            <person name="Sato Y."/>
            <person name="Wilson G."/>
            <person name="Kumar K."/>
            <person name="McCouch S."/>
            <person name="Juretic N."/>
            <person name="Hoen D."/>
            <person name="Wright S."/>
            <person name="Bruskiewich R."/>
            <person name="Bureau T."/>
            <person name="Miyao A."/>
            <person name="Hirochika H."/>
            <person name="Nishikawa T."/>
            <person name="Kadowaki K."/>
            <person name="Sugiura M."/>
            <person name="Burr B."/>
            <person name="Sasaki T."/>
        </authorList>
    </citation>
    <scope>NUCLEOTIDE SEQUENCE [LARGE SCALE GENOMIC DNA]</scope>
    <source>
        <strain evidence="5">cv. Nipponbare</strain>
    </source>
</reference>
<name>A0A0P0V526_ORYSJ</name>
<reference evidence="4 5" key="3">
    <citation type="journal article" date="2013" name="Rice">
        <title>Improvement of the Oryza sativa Nipponbare reference genome using next generation sequence and optical map data.</title>
        <authorList>
            <person name="Kawahara Y."/>
            <person name="de la Bastide M."/>
            <person name="Hamilton J.P."/>
            <person name="Kanamori H."/>
            <person name="McCombie W.R."/>
            <person name="Ouyang S."/>
            <person name="Schwartz D.C."/>
            <person name="Tanaka T."/>
            <person name="Wu J."/>
            <person name="Zhou S."/>
            <person name="Childs K.L."/>
            <person name="Davidson R.M."/>
            <person name="Lin H."/>
            <person name="Quesada-Ocampo L."/>
            <person name="Vaillancourt B."/>
            <person name="Sakai H."/>
            <person name="Lee S.S."/>
            <person name="Kim J."/>
            <person name="Numa H."/>
            <person name="Itoh T."/>
            <person name="Buell C.R."/>
            <person name="Matsumoto T."/>
        </authorList>
    </citation>
    <scope>NUCLEOTIDE SEQUENCE [LARGE SCALE GENOMIC DNA]</scope>
    <source>
        <strain evidence="5">cv. Nipponbare</strain>
    </source>
</reference>
<dbReference type="Gene3D" id="2.40.70.10">
    <property type="entry name" value="Acid Proteases"/>
    <property type="match status" value="1"/>
</dbReference>
<evidence type="ECO:0000259" key="3">
    <source>
        <dbReference type="PROSITE" id="PS51767"/>
    </source>
</evidence>
<dbReference type="SUPFAM" id="SSF50630">
    <property type="entry name" value="Acid proteases"/>
    <property type="match status" value="1"/>
</dbReference>
<feature type="domain" description="Peptidase A1" evidence="3">
    <location>
        <begin position="91"/>
        <end position="165"/>
    </location>
</feature>
<dbReference type="InterPro" id="IPR001461">
    <property type="entry name" value="Aspartic_peptidase_A1"/>
</dbReference>
<feature type="region of interest" description="Disordered" evidence="2">
    <location>
        <begin position="183"/>
        <end position="206"/>
    </location>
</feature>
<dbReference type="PANTHER" id="PTHR13683:SF716">
    <property type="entry name" value="OS06G0119600 PROTEIN"/>
    <property type="match status" value="1"/>
</dbReference>
<dbReference type="InterPro" id="IPR001969">
    <property type="entry name" value="Aspartic_peptidase_AS"/>
</dbReference>
<feature type="region of interest" description="Disordered" evidence="2">
    <location>
        <begin position="232"/>
        <end position="279"/>
    </location>
</feature>
<keyword evidence="5" id="KW-1185">Reference proteome</keyword>
<dbReference type="STRING" id="39947.A0A0P0V526"/>
<feature type="compositionally biased region" description="Low complexity" evidence="2">
    <location>
        <begin position="8"/>
        <end position="21"/>
    </location>
</feature>
<feature type="region of interest" description="Disordered" evidence="2">
    <location>
        <begin position="8"/>
        <end position="47"/>
    </location>
</feature>
<feature type="non-terminal residue" evidence="4">
    <location>
        <position position="1"/>
    </location>
</feature>
<gene>
    <name evidence="4" type="ordered locus">Os01g0608300</name>
    <name evidence="4" type="ORF">OSNPB_010608300</name>
</gene>
<proteinExistence type="inferred from homology"/>
<evidence type="ECO:0000313" key="5">
    <source>
        <dbReference type="Proteomes" id="UP000059680"/>
    </source>
</evidence>
<evidence type="ECO:0000256" key="2">
    <source>
        <dbReference type="SAM" id="MobiDB-lite"/>
    </source>
</evidence>
<comment type="similarity">
    <text evidence="1">Belongs to the peptidase A1 family.</text>
</comment>
<dbReference type="Proteomes" id="UP000059680">
    <property type="component" value="Chromosome 1"/>
</dbReference>
<dbReference type="PaxDb" id="39947-A0A0P0V526"/>
<dbReference type="Gramene" id="Os01t0608300-00">
    <property type="protein sequence ID" value="Os01t0608300-00"/>
    <property type="gene ID" value="Os01g0608300"/>
</dbReference>
<organism evidence="4 5">
    <name type="scientific">Oryza sativa subsp. japonica</name>
    <name type="common">Rice</name>
    <dbReference type="NCBI Taxonomy" id="39947"/>
    <lineage>
        <taxon>Eukaryota</taxon>
        <taxon>Viridiplantae</taxon>
        <taxon>Streptophyta</taxon>
        <taxon>Embryophyta</taxon>
        <taxon>Tracheophyta</taxon>
        <taxon>Spermatophyta</taxon>
        <taxon>Magnoliopsida</taxon>
        <taxon>Liliopsida</taxon>
        <taxon>Poales</taxon>
        <taxon>Poaceae</taxon>
        <taxon>BOP clade</taxon>
        <taxon>Oryzoideae</taxon>
        <taxon>Oryzeae</taxon>
        <taxon>Oryzinae</taxon>
        <taxon>Oryza</taxon>
        <taxon>Oryza sativa</taxon>
    </lineage>
</organism>
<dbReference type="eggNOG" id="KOG1339">
    <property type="taxonomic scope" value="Eukaryota"/>
</dbReference>
<evidence type="ECO:0000256" key="1">
    <source>
        <dbReference type="ARBA" id="ARBA00007447"/>
    </source>
</evidence>
<sequence length="465" mass="51250">NLIFAATIPSSSDGTSSVTLSHRYGPCSPADPNSGEKRPTDEELLRRDQLRADYIRRKFSGSNGTAAGEDGQSSKVSVPTTLGSSLDTLEYVISVGLGSPAVTQRVVIDTGSDVSWVQCEPCPAPSPCHAHAGALFDPAASSTYAAFNCSAAACAQLGDSGEANGCDAKSRCQYIGLPVRVQPRRAGRRHGRQDRRPHRPRRRRAVAGVADGGEVRQVLLLLPPGDAGLVGVPHAGRAGERRRRRRVAVRDDADAQEQEGPDVLLRGPGGHRRGREEARAVAVGVRRRVAGGLRHGDHAAAAGGVRGAVVGVPSRDDAVREGGAPGHSRHVLQLHRPGQGQHTDRRAGVRRRRRRRPRRARHRVRRLPRVRAHPRRQGLRHHRQRAAAHVRGPVRRRRRRLRLPRRRLLIGRTHERRGWSCTVVHMHAWISYRLVCGCEIRILLLYTFAKIHQHVVFIIIYMSVF</sequence>
<dbReference type="GO" id="GO:0004190">
    <property type="term" value="F:aspartic-type endopeptidase activity"/>
    <property type="evidence" value="ECO:0007669"/>
    <property type="project" value="InterPro"/>
</dbReference>
<dbReference type="EMBL" id="AP014957">
    <property type="protein sequence ID" value="BAS73093.1"/>
    <property type="molecule type" value="Genomic_DNA"/>
</dbReference>
<dbReference type="AlphaFoldDB" id="A0A0P0V526"/>
<reference evidence="4 5" key="2">
    <citation type="journal article" date="2013" name="Plant Cell Physiol.">
        <title>Rice Annotation Project Database (RAP-DB): an integrative and interactive database for rice genomics.</title>
        <authorList>
            <person name="Sakai H."/>
            <person name="Lee S.S."/>
            <person name="Tanaka T."/>
            <person name="Numa H."/>
            <person name="Kim J."/>
            <person name="Kawahara Y."/>
            <person name="Wakimoto H."/>
            <person name="Yang C.C."/>
            <person name="Iwamoto M."/>
            <person name="Abe T."/>
            <person name="Yamada Y."/>
            <person name="Muto A."/>
            <person name="Inokuchi H."/>
            <person name="Ikemura T."/>
            <person name="Matsumoto T."/>
            <person name="Sasaki T."/>
            <person name="Itoh T."/>
        </authorList>
    </citation>
    <scope>NUCLEOTIDE SEQUENCE [LARGE SCALE GENOMIC DNA]</scope>
    <source>
        <strain evidence="5">cv. Nipponbare</strain>
    </source>
</reference>
<dbReference type="InParanoid" id="A0A0P0V526"/>
<evidence type="ECO:0000313" key="4">
    <source>
        <dbReference type="EMBL" id="BAS73093.1"/>
    </source>
</evidence>
<dbReference type="GO" id="GO:0006508">
    <property type="term" value="P:proteolysis"/>
    <property type="evidence" value="ECO:0007669"/>
    <property type="project" value="InterPro"/>
</dbReference>
<feature type="compositionally biased region" description="Basic residues" evidence="2">
    <location>
        <begin position="348"/>
        <end position="394"/>
    </location>
</feature>
<accession>A0A0P0V526</accession>
<dbReference type="InterPro" id="IPR032861">
    <property type="entry name" value="TAXi_N"/>
</dbReference>
<feature type="compositionally biased region" description="Basic and acidic residues" evidence="2">
    <location>
        <begin position="34"/>
        <end position="47"/>
    </location>
</feature>